<dbReference type="SMART" id="SM01091">
    <property type="entry name" value="CorC_HlyC"/>
    <property type="match status" value="1"/>
</dbReference>
<evidence type="ECO:0000256" key="4">
    <source>
        <dbReference type="SAM" id="SignalP"/>
    </source>
</evidence>
<proteinExistence type="predicted"/>
<evidence type="ECO:0000256" key="3">
    <source>
        <dbReference type="PROSITE-ProRule" id="PRU01193"/>
    </source>
</evidence>
<dbReference type="InterPro" id="IPR046342">
    <property type="entry name" value="CBS_dom_sf"/>
</dbReference>
<evidence type="ECO:0000313" key="7">
    <source>
        <dbReference type="Proteomes" id="UP000001202"/>
    </source>
</evidence>
<dbReference type="Pfam" id="PF03471">
    <property type="entry name" value="CorC_HlyC"/>
    <property type="match status" value="1"/>
</dbReference>
<keyword evidence="3" id="KW-1133">Transmembrane helix</keyword>
<dbReference type="PANTHER" id="PTHR22777:SF30">
    <property type="entry name" value="UPF0053 PROTEIN YEGH"/>
    <property type="match status" value="1"/>
</dbReference>
<evidence type="ECO:0000259" key="5">
    <source>
        <dbReference type="PROSITE" id="PS51846"/>
    </source>
</evidence>
<dbReference type="Gene3D" id="3.90.1280.20">
    <property type="match status" value="1"/>
</dbReference>
<dbReference type="KEGG" id="tpp:TPASS_0028"/>
<gene>
    <name evidence="6" type="ordered locus">TPASS_0028</name>
</gene>
<dbReference type="SUPFAM" id="SSF56176">
    <property type="entry name" value="FAD-binding/transporter-associated domain-like"/>
    <property type="match status" value="1"/>
</dbReference>
<dbReference type="Pfam" id="PF01595">
    <property type="entry name" value="CNNM"/>
    <property type="match status" value="1"/>
</dbReference>
<evidence type="ECO:0000256" key="1">
    <source>
        <dbReference type="ARBA" id="ARBA00022737"/>
    </source>
</evidence>
<dbReference type="SMR" id="A0A0H3BI62"/>
<keyword evidence="3" id="KW-0472">Membrane</keyword>
<dbReference type="Gene3D" id="3.30.465.10">
    <property type="match status" value="1"/>
</dbReference>
<organism evidence="6 7">
    <name type="scientific">Treponema pallidum subsp. pallidum (strain SS14)</name>
    <dbReference type="NCBI Taxonomy" id="455434"/>
    <lineage>
        <taxon>Bacteria</taxon>
        <taxon>Pseudomonadati</taxon>
        <taxon>Spirochaetota</taxon>
        <taxon>Spirochaetia</taxon>
        <taxon>Spirochaetales</taxon>
        <taxon>Treponemataceae</taxon>
        <taxon>Treponema</taxon>
    </lineage>
</organism>
<keyword evidence="4" id="KW-0732">Signal</keyword>
<dbReference type="AlphaFoldDB" id="A0A0H3BI62"/>
<feature type="domain" description="CNNM transmembrane" evidence="5">
    <location>
        <begin position="1"/>
        <end position="185"/>
    </location>
</feature>
<keyword evidence="1" id="KW-0677">Repeat</keyword>
<dbReference type="PANTHER" id="PTHR22777">
    <property type="entry name" value="HEMOLYSIN-RELATED"/>
    <property type="match status" value="1"/>
</dbReference>
<sequence length="453" mass="50205">MAYPFLVGLELMFLLVCSALCAGSESALSSVNQDDERKLKRHSTRCTQRLCWLLARREQLITTVIVQNTALNMVLSSVVTLGSMELWGAQSVWKALVAVTCVIILCGEMFPKALGARYSLGFLMWIAPFLQLSYWLLYPCACVSSALMHVLEGIFLPRHTTCLSREEIKTLIAVGAREGVISSTENQLFQRALQFKRIPLAHVMVPHTHFVSVFQDTPLSHVWDAFRTCSFSQLLVHDAAGIVWGFVHYWDIFGESKVLPSQSSDQMVSACVANTRAAVHRVGDLAQELCCVPNVADLFSVLDMLSVSKQQMALVVDERGDGEGLVTMTDIMEVIFGSLAGVSEGVEGYTVHGSMVQRMSKPRVDFQMKSVGTHEILCSGTVPLEYFNEVLGTRLQSRVYHTVGGLLLERFGRLPTVGDELVIEGLRFKIRRVLDRYVVSALVDTRACRSSVG</sequence>
<dbReference type="Gene3D" id="3.10.580.10">
    <property type="entry name" value="CBS-domain"/>
    <property type="match status" value="1"/>
</dbReference>
<dbReference type="InterPro" id="IPR016169">
    <property type="entry name" value="FAD-bd_PCMH_sub2"/>
</dbReference>
<dbReference type="Pfam" id="PF00571">
    <property type="entry name" value="CBS"/>
    <property type="match status" value="1"/>
</dbReference>
<dbReference type="Proteomes" id="UP000001202">
    <property type="component" value="Chromosome"/>
</dbReference>
<keyword evidence="2" id="KW-0129">CBS domain</keyword>
<dbReference type="GO" id="GO:0005886">
    <property type="term" value="C:plasma membrane"/>
    <property type="evidence" value="ECO:0007669"/>
    <property type="project" value="TreeGrafter"/>
</dbReference>
<dbReference type="GO" id="GO:0050660">
    <property type="term" value="F:flavin adenine dinucleotide binding"/>
    <property type="evidence" value="ECO:0007669"/>
    <property type="project" value="InterPro"/>
</dbReference>
<feature type="chain" id="PRO_5002605265" evidence="4">
    <location>
        <begin position="23"/>
        <end position="453"/>
    </location>
</feature>
<reference evidence="6 7" key="1">
    <citation type="journal article" date="2008" name="BMC Microbiol.">
        <title>Complete genome sequence of Treponema pallidum ssp. pallidum strain SS14 determined with oligonucleotide arrays.</title>
        <authorList>
            <person name="Matejkova P."/>
            <person name="Strouhal M."/>
            <person name="Smajs D."/>
            <person name="Norris S.J."/>
            <person name="Palzkill T."/>
            <person name="Petrosino J.F."/>
            <person name="Sodergren E."/>
            <person name="Norton J.E."/>
            <person name="Singh J."/>
            <person name="Richmond T.A."/>
            <person name="Molla M.N."/>
            <person name="Albert T.J."/>
            <person name="Weinstock G.M."/>
        </authorList>
    </citation>
    <scope>NUCLEOTIDE SEQUENCE [LARGE SCALE GENOMIC DNA]</scope>
    <source>
        <strain evidence="6 7">SS14</strain>
    </source>
</reference>
<dbReference type="EMBL" id="CP000805">
    <property type="protein sequence ID" value="ACD70455.1"/>
    <property type="molecule type" value="Genomic_DNA"/>
</dbReference>
<evidence type="ECO:0000313" key="6">
    <source>
        <dbReference type="EMBL" id="ACD70455.1"/>
    </source>
</evidence>
<dbReference type="InterPro" id="IPR036318">
    <property type="entry name" value="FAD-bd_PCMH-like_sf"/>
</dbReference>
<dbReference type="InterPro" id="IPR005170">
    <property type="entry name" value="Transptr-assoc_dom"/>
</dbReference>
<evidence type="ECO:0000256" key="2">
    <source>
        <dbReference type="ARBA" id="ARBA00023122"/>
    </source>
</evidence>
<feature type="signal peptide" evidence="4">
    <location>
        <begin position="1"/>
        <end position="22"/>
    </location>
</feature>
<dbReference type="SUPFAM" id="SSF54631">
    <property type="entry name" value="CBS-domain pair"/>
    <property type="match status" value="1"/>
</dbReference>
<dbReference type="InterPro" id="IPR000644">
    <property type="entry name" value="CBS_dom"/>
</dbReference>
<protein>
    <submittedName>
        <fullName evidence="6">Possible hemolysin</fullName>
    </submittedName>
</protein>
<dbReference type="PROSITE" id="PS51846">
    <property type="entry name" value="CNNM"/>
    <property type="match status" value="1"/>
</dbReference>
<dbReference type="InterPro" id="IPR002550">
    <property type="entry name" value="CNNM"/>
</dbReference>
<name>A0A0H3BI62_TREPS</name>
<keyword evidence="3" id="KW-0812">Transmembrane</keyword>
<accession>A0A0H3BI62</accession>
<dbReference type="PATRIC" id="fig|455434.6.peg.24"/>